<dbReference type="InterPro" id="IPR036047">
    <property type="entry name" value="F-box-like_dom_sf"/>
</dbReference>
<organism evidence="2 3">
    <name type="scientific">Orbilia javanica</name>
    <dbReference type="NCBI Taxonomy" id="47235"/>
    <lineage>
        <taxon>Eukaryota</taxon>
        <taxon>Fungi</taxon>
        <taxon>Dikarya</taxon>
        <taxon>Ascomycota</taxon>
        <taxon>Pezizomycotina</taxon>
        <taxon>Orbiliomycetes</taxon>
        <taxon>Orbiliales</taxon>
        <taxon>Orbiliaceae</taxon>
        <taxon>Orbilia</taxon>
    </lineage>
</organism>
<dbReference type="EMBL" id="JAVHNR010000006">
    <property type="protein sequence ID" value="KAK6339344.1"/>
    <property type="molecule type" value="Genomic_DNA"/>
</dbReference>
<gene>
    <name evidence="2" type="ORF">TWF718_008764</name>
</gene>
<protein>
    <recommendedName>
        <fullName evidence="1">F-box domain-containing protein</fullName>
    </recommendedName>
</protein>
<dbReference type="Pfam" id="PF12937">
    <property type="entry name" value="F-box-like"/>
    <property type="match status" value="1"/>
</dbReference>
<evidence type="ECO:0000313" key="2">
    <source>
        <dbReference type="EMBL" id="KAK6339344.1"/>
    </source>
</evidence>
<proteinExistence type="predicted"/>
<accession>A0AAN8MLA8</accession>
<dbReference type="PROSITE" id="PS50181">
    <property type="entry name" value="FBOX"/>
    <property type="match status" value="1"/>
</dbReference>
<keyword evidence="3" id="KW-1185">Reference proteome</keyword>
<dbReference type="CDD" id="cd09917">
    <property type="entry name" value="F-box_SF"/>
    <property type="match status" value="1"/>
</dbReference>
<feature type="domain" description="F-box" evidence="1">
    <location>
        <begin position="16"/>
        <end position="52"/>
    </location>
</feature>
<sequence>MASTTVITPNTMLPPPISLITLPSEILHSIISYIDQREIRRIIRVCKLLYAVGFSHFLEDVAFGDPAGGWQRSCIRPSQWRMLIDKDNGLSGGEYHGGVPRLPWNWNKRIAILGTAPLKNLELLKMLGVKLKEGEVRPEHVEINVSDTLKQITTLENAIPSGFFQNLKSYAHQKHIKEFSYSLEGGNLLFMVQGLNLLQCENVTSIVYNNDRNYGAIPRSETSAFQGLSKLFAATVNLQRLSIQLVKLRSLGNADLQASIQAAFDGLHNLKELKITGELFSCATFITPPPNIITLEYQCEASPMWWLGFSKCKLPKVENLTLKCCYSDYKYYRGSRAEAYRARYEPHGVVFNDNGKFIIEDVAVTTLKKFNGDANPSAPADLVEAILNRNPGLSKKSTERMFHQMIRPRLLSCISRMENRMVEYADSVTEEFGEMWKLGTRGEELEEEFFKESLEMLMKEFLEGKAKEWVSLPSKYALKNK</sequence>
<name>A0AAN8MLA8_9PEZI</name>
<comment type="caution">
    <text evidence="2">The sequence shown here is derived from an EMBL/GenBank/DDBJ whole genome shotgun (WGS) entry which is preliminary data.</text>
</comment>
<reference evidence="2 3" key="1">
    <citation type="submission" date="2019-10" db="EMBL/GenBank/DDBJ databases">
        <authorList>
            <person name="Palmer J.M."/>
        </authorList>
    </citation>
    <scope>NUCLEOTIDE SEQUENCE [LARGE SCALE GENOMIC DNA]</scope>
    <source>
        <strain evidence="2 3">TWF718</strain>
    </source>
</reference>
<dbReference type="AlphaFoldDB" id="A0AAN8MLA8"/>
<dbReference type="InterPro" id="IPR001810">
    <property type="entry name" value="F-box_dom"/>
</dbReference>
<evidence type="ECO:0000313" key="3">
    <source>
        <dbReference type="Proteomes" id="UP001313282"/>
    </source>
</evidence>
<dbReference type="SUPFAM" id="SSF81383">
    <property type="entry name" value="F-box domain"/>
    <property type="match status" value="1"/>
</dbReference>
<evidence type="ECO:0000259" key="1">
    <source>
        <dbReference type="PROSITE" id="PS50181"/>
    </source>
</evidence>
<dbReference type="Proteomes" id="UP001313282">
    <property type="component" value="Unassembled WGS sequence"/>
</dbReference>